<dbReference type="InterPro" id="IPR029063">
    <property type="entry name" value="SAM-dependent_MTases_sf"/>
</dbReference>
<dbReference type="SUPFAM" id="SSF53335">
    <property type="entry name" value="S-adenosyl-L-methionine-dependent methyltransferases"/>
    <property type="match status" value="1"/>
</dbReference>
<keyword evidence="2" id="KW-0808">Transferase</keyword>
<gene>
    <name evidence="3" type="ORF">HY834_09945</name>
</gene>
<comment type="caution">
    <text evidence="3">The sequence shown here is derived from an EMBL/GenBank/DDBJ whole genome shotgun (WGS) entry which is preliminary data.</text>
</comment>
<reference evidence="3" key="1">
    <citation type="submission" date="2020-07" db="EMBL/GenBank/DDBJ databases">
        <title>Huge and variable diversity of episymbiotic CPR bacteria and DPANN archaea in groundwater ecosystems.</title>
        <authorList>
            <person name="He C.Y."/>
            <person name="Keren R."/>
            <person name="Whittaker M."/>
            <person name="Farag I.F."/>
            <person name="Doudna J."/>
            <person name="Cate J.H.D."/>
            <person name="Banfield J.F."/>
        </authorList>
    </citation>
    <scope>NUCLEOTIDE SEQUENCE</scope>
    <source>
        <strain evidence="3">NC_groundwater_1586_Pr3_B-0.1um_66_15</strain>
    </source>
</reference>
<dbReference type="Gene3D" id="3.40.50.12710">
    <property type="match status" value="1"/>
</dbReference>
<protein>
    <submittedName>
        <fullName evidence="3">SAM-dependent methyltransferase</fullName>
    </submittedName>
</protein>
<dbReference type="InterPro" id="IPR038375">
    <property type="entry name" value="NDUFAF7_sf"/>
</dbReference>
<accession>A0A933L493</accession>
<dbReference type="PANTHER" id="PTHR12049:SF7">
    <property type="entry name" value="PROTEIN ARGININE METHYLTRANSFERASE NDUFAF7, MITOCHONDRIAL"/>
    <property type="match status" value="1"/>
</dbReference>
<dbReference type="InterPro" id="IPR003788">
    <property type="entry name" value="NDUFAF7"/>
</dbReference>
<sequence length="362" mass="38746">MPWRGLVAELSLSEQIDAQIRAAGPISLATYMGLCLSHPRHGYYAAGRPIGAKGDFITAPEISQMFGELVGFFVVNLWQQMGSPLSFTLLELGPGRGTLMADALRAASKADGFENALHLQLFESNANLKAEQEKRLGKHHPYWAPEIDIVSDDPLFVVANEFFDALPVRQFVRAADGWHERLVGLRDGQRAFGLSPTPIANDAVPEELRGAQPGEVLELATAATDAMQRLARKVAVQGGAILAIDYGYARTQTGETLQAVRNHAFADPLAAPGQTDLSAHVNFAVLGETARATGLAVAPLATQGEFLLRLGIGERAKALARANPNEAANIARAVERLTAPEQMGTLFKVLCAHSPGLKPAGF</sequence>
<organism evidence="3 4">
    <name type="scientific">Devosia nanyangense</name>
    <dbReference type="NCBI Taxonomy" id="1228055"/>
    <lineage>
        <taxon>Bacteria</taxon>
        <taxon>Pseudomonadati</taxon>
        <taxon>Pseudomonadota</taxon>
        <taxon>Alphaproteobacteria</taxon>
        <taxon>Hyphomicrobiales</taxon>
        <taxon>Devosiaceae</taxon>
        <taxon>Devosia</taxon>
    </lineage>
</organism>
<dbReference type="PANTHER" id="PTHR12049">
    <property type="entry name" value="PROTEIN ARGININE METHYLTRANSFERASE NDUFAF7, MITOCHONDRIAL"/>
    <property type="match status" value="1"/>
</dbReference>
<evidence type="ECO:0000256" key="1">
    <source>
        <dbReference type="ARBA" id="ARBA00022603"/>
    </source>
</evidence>
<evidence type="ECO:0000313" key="4">
    <source>
        <dbReference type="Proteomes" id="UP000782610"/>
    </source>
</evidence>
<dbReference type="Pfam" id="PF02636">
    <property type="entry name" value="Methyltransf_28"/>
    <property type="match status" value="1"/>
</dbReference>
<evidence type="ECO:0000313" key="3">
    <source>
        <dbReference type="EMBL" id="MBI4922060.1"/>
    </source>
</evidence>
<dbReference type="GO" id="GO:0032259">
    <property type="term" value="P:methylation"/>
    <property type="evidence" value="ECO:0007669"/>
    <property type="project" value="UniProtKB-KW"/>
</dbReference>
<dbReference type="EMBL" id="JACRAF010000027">
    <property type="protein sequence ID" value="MBI4922060.1"/>
    <property type="molecule type" value="Genomic_DNA"/>
</dbReference>
<dbReference type="GO" id="GO:0035243">
    <property type="term" value="F:protein-arginine omega-N symmetric methyltransferase activity"/>
    <property type="evidence" value="ECO:0007669"/>
    <property type="project" value="TreeGrafter"/>
</dbReference>
<evidence type="ECO:0000256" key="2">
    <source>
        <dbReference type="ARBA" id="ARBA00022679"/>
    </source>
</evidence>
<dbReference type="AlphaFoldDB" id="A0A933L493"/>
<dbReference type="Proteomes" id="UP000782610">
    <property type="component" value="Unassembled WGS sequence"/>
</dbReference>
<name>A0A933L493_9HYPH</name>
<proteinExistence type="predicted"/>
<keyword evidence="1 3" id="KW-0489">Methyltransferase</keyword>